<dbReference type="AlphaFoldDB" id="A0A4V2YEV3"/>
<evidence type="ECO:0000259" key="3">
    <source>
        <dbReference type="Pfam" id="PF13529"/>
    </source>
</evidence>
<dbReference type="OrthoDB" id="3479933at2"/>
<comment type="caution">
    <text evidence="4">The sequence shown here is derived from an EMBL/GenBank/DDBJ whole genome shotgun (WGS) entry which is preliminary data.</text>
</comment>
<reference evidence="4 5" key="1">
    <citation type="submission" date="2019-03" db="EMBL/GenBank/DDBJ databases">
        <title>Draft genome sequences of novel Actinobacteria.</title>
        <authorList>
            <person name="Sahin N."/>
            <person name="Ay H."/>
            <person name="Saygin H."/>
        </authorList>
    </citation>
    <scope>NUCLEOTIDE SEQUENCE [LARGE SCALE GENOMIC DNA]</scope>
    <source>
        <strain evidence="4 5">KC712</strain>
    </source>
</reference>
<proteinExistence type="predicted"/>
<accession>A0A4V2YEV3</accession>
<dbReference type="Proteomes" id="UP000294543">
    <property type="component" value="Unassembled WGS sequence"/>
</dbReference>
<sequence>MNRRTGTAVGLTVTVGALCFTSLTPAHASPATPTPSPTSIPTASPTPTASTKGLLSPLKYKVSLKGQYQKTNYYCVPASSSMSLSTFGVKVSQSTLAKKMKTTASGGTKGKYALPVINTYLKSKGYKVTSPTDADGNALALMNRVSTNVGEMRKAPVLAVWMEQLPWNKGKVKGSKVGHAIIAYGYDKLANTITVYDPWKPTGGSHTIKASTLAKVLQPGGNMYYISKR</sequence>
<dbReference type="RefSeq" id="WP_132509476.1">
    <property type="nucleotide sequence ID" value="NZ_SMKP01000042.1"/>
</dbReference>
<organism evidence="4 5">
    <name type="scientific">Nonomuraea diastatica</name>
    <dbReference type="NCBI Taxonomy" id="1848329"/>
    <lineage>
        <taxon>Bacteria</taxon>
        <taxon>Bacillati</taxon>
        <taxon>Actinomycetota</taxon>
        <taxon>Actinomycetes</taxon>
        <taxon>Streptosporangiales</taxon>
        <taxon>Streptosporangiaceae</taxon>
        <taxon>Nonomuraea</taxon>
    </lineage>
</organism>
<feature type="compositionally biased region" description="Low complexity" evidence="1">
    <location>
        <begin position="39"/>
        <end position="51"/>
    </location>
</feature>
<keyword evidence="5" id="KW-1185">Reference proteome</keyword>
<evidence type="ECO:0000256" key="2">
    <source>
        <dbReference type="SAM" id="SignalP"/>
    </source>
</evidence>
<dbReference type="Gene3D" id="3.90.70.10">
    <property type="entry name" value="Cysteine proteinases"/>
    <property type="match status" value="1"/>
</dbReference>
<dbReference type="InterPro" id="IPR039564">
    <property type="entry name" value="Peptidase_C39-like"/>
</dbReference>
<dbReference type="EMBL" id="SMKP01000042">
    <property type="protein sequence ID" value="TDD20727.1"/>
    <property type="molecule type" value="Genomic_DNA"/>
</dbReference>
<gene>
    <name evidence="4" type="ORF">E1294_16900</name>
</gene>
<feature type="region of interest" description="Disordered" evidence="1">
    <location>
        <begin position="29"/>
        <end position="52"/>
    </location>
</feature>
<name>A0A4V2YEV3_9ACTN</name>
<evidence type="ECO:0000256" key="1">
    <source>
        <dbReference type="SAM" id="MobiDB-lite"/>
    </source>
</evidence>
<keyword evidence="2" id="KW-0732">Signal</keyword>
<evidence type="ECO:0000313" key="4">
    <source>
        <dbReference type="EMBL" id="TDD20727.1"/>
    </source>
</evidence>
<evidence type="ECO:0000313" key="5">
    <source>
        <dbReference type="Proteomes" id="UP000294543"/>
    </source>
</evidence>
<feature type="domain" description="Peptidase C39-like" evidence="3">
    <location>
        <begin position="62"/>
        <end position="199"/>
    </location>
</feature>
<protein>
    <recommendedName>
        <fullName evidence="3">Peptidase C39-like domain-containing protein</fullName>
    </recommendedName>
</protein>
<feature type="signal peptide" evidence="2">
    <location>
        <begin position="1"/>
        <end position="28"/>
    </location>
</feature>
<feature type="chain" id="PRO_5020205095" description="Peptidase C39-like domain-containing protein" evidence="2">
    <location>
        <begin position="29"/>
        <end position="229"/>
    </location>
</feature>
<dbReference type="Pfam" id="PF13529">
    <property type="entry name" value="Peptidase_C39_2"/>
    <property type="match status" value="1"/>
</dbReference>